<organism evidence="1 2">
    <name type="scientific">Odoribacter splanchnicus</name>
    <dbReference type="NCBI Taxonomy" id="28118"/>
    <lineage>
        <taxon>Bacteria</taxon>
        <taxon>Pseudomonadati</taxon>
        <taxon>Bacteroidota</taxon>
        <taxon>Bacteroidia</taxon>
        <taxon>Bacteroidales</taxon>
        <taxon>Odoribacteraceae</taxon>
        <taxon>Odoribacter</taxon>
    </lineage>
</organism>
<proteinExistence type="predicted"/>
<sequence>MDTKNKSQEKECNHEWITFPTFKKCSKCGEIIMGQKFYQVNGIISEFDDNSLEEFPEDEEEHKDALL</sequence>
<gene>
    <name evidence="1" type="ORF">DWW24_17380</name>
</gene>
<reference evidence="1 2" key="1">
    <citation type="submission" date="2018-08" db="EMBL/GenBank/DDBJ databases">
        <title>A genome reference for cultivated species of the human gut microbiota.</title>
        <authorList>
            <person name="Zou Y."/>
            <person name="Xue W."/>
            <person name="Luo G."/>
        </authorList>
    </citation>
    <scope>NUCLEOTIDE SEQUENCE [LARGE SCALE GENOMIC DNA]</scope>
    <source>
        <strain evidence="1 2">AF14-6AC</strain>
    </source>
</reference>
<dbReference type="AlphaFoldDB" id="A0A412W6N3"/>
<name>A0A412W6N3_9BACT</name>
<evidence type="ECO:0000313" key="2">
    <source>
        <dbReference type="Proteomes" id="UP000283426"/>
    </source>
</evidence>
<protein>
    <submittedName>
        <fullName evidence="1">Uncharacterized protein</fullName>
    </submittedName>
</protein>
<dbReference type="Proteomes" id="UP000283426">
    <property type="component" value="Unassembled WGS sequence"/>
</dbReference>
<comment type="caution">
    <text evidence="1">The sequence shown here is derived from an EMBL/GenBank/DDBJ whole genome shotgun (WGS) entry which is preliminary data.</text>
</comment>
<dbReference type="EMBL" id="QRYW01000045">
    <property type="protein sequence ID" value="RGV19845.1"/>
    <property type="molecule type" value="Genomic_DNA"/>
</dbReference>
<accession>A0A412W6N3</accession>
<evidence type="ECO:0000313" key="1">
    <source>
        <dbReference type="EMBL" id="RGV19845.1"/>
    </source>
</evidence>